<dbReference type="EMBL" id="LBSM01000023">
    <property type="protein sequence ID" value="KKQ17043.1"/>
    <property type="molecule type" value="Genomic_DNA"/>
</dbReference>
<dbReference type="AlphaFoldDB" id="A0A0G0FD29"/>
<sequence>EKLKDLENFGDSGRILTTNLIFISPSGVCSTLYPKAAIAKPLQNRLVGVTTNEPFSF</sequence>
<dbReference type="Proteomes" id="UP000034508">
    <property type="component" value="Unassembled WGS sequence"/>
</dbReference>
<name>A0A0G0FD29_9BACT</name>
<organism evidence="1 2">
    <name type="scientific">Berkelbacteria bacterium GW2011_GWA1_36_9</name>
    <dbReference type="NCBI Taxonomy" id="1618331"/>
    <lineage>
        <taxon>Bacteria</taxon>
        <taxon>Candidatus Berkelbacteria</taxon>
    </lineage>
</organism>
<reference evidence="1 2" key="1">
    <citation type="journal article" date="2015" name="Nature">
        <title>rRNA introns, odd ribosomes, and small enigmatic genomes across a large radiation of phyla.</title>
        <authorList>
            <person name="Brown C.T."/>
            <person name="Hug L.A."/>
            <person name="Thomas B.C."/>
            <person name="Sharon I."/>
            <person name="Castelle C.J."/>
            <person name="Singh A."/>
            <person name="Wilkins M.J."/>
            <person name="Williams K.H."/>
            <person name="Banfield J.F."/>
        </authorList>
    </citation>
    <scope>NUCLEOTIDE SEQUENCE [LARGE SCALE GENOMIC DNA]</scope>
</reference>
<comment type="caution">
    <text evidence="1">The sequence shown here is derived from an EMBL/GenBank/DDBJ whole genome shotgun (WGS) entry which is preliminary data.</text>
</comment>
<accession>A0A0G0FD29</accession>
<proteinExistence type="predicted"/>
<evidence type="ECO:0000313" key="1">
    <source>
        <dbReference type="EMBL" id="KKQ17043.1"/>
    </source>
</evidence>
<feature type="non-terminal residue" evidence="1">
    <location>
        <position position="1"/>
    </location>
</feature>
<gene>
    <name evidence="1" type="ORF">US31_C0023G0009</name>
</gene>
<evidence type="ECO:0000313" key="2">
    <source>
        <dbReference type="Proteomes" id="UP000034508"/>
    </source>
</evidence>
<protein>
    <submittedName>
        <fullName evidence="1">Uncharacterized protein</fullName>
    </submittedName>
</protein>